<keyword evidence="6" id="KW-0687">Ribonucleoprotein</keyword>
<evidence type="ECO:0000313" key="9">
    <source>
        <dbReference type="Proteomes" id="UP000318571"/>
    </source>
</evidence>
<comment type="similarity">
    <text evidence="2">Belongs to the mitochondrion-specific ribosomal protein mL41 family.</text>
</comment>
<dbReference type="GO" id="GO:0003735">
    <property type="term" value="F:structural constituent of ribosome"/>
    <property type="evidence" value="ECO:0007669"/>
    <property type="project" value="InterPro"/>
</dbReference>
<dbReference type="STRING" id="6832.A0A553PLP8"/>
<evidence type="ECO:0008006" key="10">
    <source>
        <dbReference type="Google" id="ProtNLM"/>
    </source>
</evidence>
<reference evidence="8 9" key="1">
    <citation type="journal article" date="2018" name="Nat. Ecol. Evol.">
        <title>Genomic signatures of mitonuclear coevolution across populations of Tigriopus californicus.</title>
        <authorList>
            <person name="Barreto F.S."/>
            <person name="Watson E.T."/>
            <person name="Lima T.G."/>
            <person name="Willett C.S."/>
            <person name="Edmands S."/>
            <person name="Li W."/>
            <person name="Burton R.S."/>
        </authorList>
    </citation>
    <scope>NUCLEOTIDE SEQUENCE [LARGE SCALE GENOMIC DNA]</scope>
    <source>
        <strain evidence="8 9">San Diego</strain>
    </source>
</reference>
<keyword evidence="3" id="KW-0809">Transit peptide</keyword>
<dbReference type="EMBL" id="VCGU01000003">
    <property type="protein sequence ID" value="TRY78596.1"/>
    <property type="molecule type" value="Genomic_DNA"/>
</dbReference>
<evidence type="ECO:0000256" key="5">
    <source>
        <dbReference type="ARBA" id="ARBA00023128"/>
    </source>
</evidence>
<name>A0A553PLP8_TIGCA</name>
<protein>
    <recommendedName>
        <fullName evidence="10">39S ribosomal protein L41, mitochondrial</fullName>
    </recommendedName>
</protein>
<evidence type="ECO:0000256" key="7">
    <source>
        <dbReference type="SAM" id="MobiDB-lite"/>
    </source>
</evidence>
<dbReference type="AlphaFoldDB" id="A0A553PLP8"/>
<feature type="region of interest" description="Disordered" evidence="7">
    <location>
        <begin position="160"/>
        <end position="193"/>
    </location>
</feature>
<keyword evidence="5" id="KW-0496">Mitochondrion</keyword>
<dbReference type="GO" id="GO:0006412">
    <property type="term" value="P:translation"/>
    <property type="evidence" value="ECO:0007669"/>
    <property type="project" value="TreeGrafter"/>
</dbReference>
<dbReference type="Pfam" id="PF09809">
    <property type="entry name" value="MRP-L27"/>
    <property type="match status" value="1"/>
</dbReference>
<dbReference type="PANTHER" id="PTHR21338">
    <property type="entry name" value="MITOCHONDRIAL RIBOSOMAL PROTEIN L41"/>
    <property type="match status" value="1"/>
</dbReference>
<keyword evidence="4" id="KW-0689">Ribosomal protein</keyword>
<evidence type="ECO:0000256" key="6">
    <source>
        <dbReference type="ARBA" id="ARBA00023274"/>
    </source>
</evidence>
<organism evidence="8 9">
    <name type="scientific">Tigriopus californicus</name>
    <name type="common">Marine copepod</name>
    <dbReference type="NCBI Taxonomy" id="6832"/>
    <lineage>
        <taxon>Eukaryota</taxon>
        <taxon>Metazoa</taxon>
        <taxon>Ecdysozoa</taxon>
        <taxon>Arthropoda</taxon>
        <taxon>Crustacea</taxon>
        <taxon>Multicrustacea</taxon>
        <taxon>Hexanauplia</taxon>
        <taxon>Copepoda</taxon>
        <taxon>Harpacticoida</taxon>
        <taxon>Harpacticidae</taxon>
        <taxon>Tigriopus</taxon>
    </lineage>
</organism>
<comment type="subcellular location">
    <subcellularLocation>
        <location evidence="1">Mitochondrion</location>
    </subcellularLocation>
</comment>
<keyword evidence="9" id="KW-1185">Reference proteome</keyword>
<evidence type="ECO:0000256" key="4">
    <source>
        <dbReference type="ARBA" id="ARBA00022980"/>
    </source>
</evidence>
<dbReference type="GO" id="GO:0005762">
    <property type="term" value="C:mitochondrial large ribosomal subunit"/>
    <property type="evidence" value="ECO:0007669"/>
    <property type="project" value="InterPro"/>
</dbReference>
<dbReference type="Proteomes" id="UP000318571">
    <property type="component" value="Chromosome 11"/>
</dbReference>
<evidence type="ECO:0000256" key="3">
    <source>
        <dbReference type="ARBA" id="ARBA00022946"/>
    </source>
</evidence>
<accession>A0A553PLP8</accession>
<evidence type="ECO:0000256" key="2">
    <source>
        <dbReference type="ARBA" id="ARBA00010152"/>
    </source>
</evidence>
<evidence type="ECO:0000256" key="1">
    <source>
        <dbReference type="ARBA" id="ARBA00004173"/>
    </source>
</evidence>
<evidence type="ECO:0000313" key="8">
    <source>
        <dbReference type="EMBL" id="TRY78596.1"/>
    </source>
</evidence>
<dbReference type="InterPro" id="IPR019189">
    <property type="entry name" value="Ribosomal_mL41"/>
</dbReference>
<sequence length="207" mass="24010">MSWLSGVVYLGVGSRVPCPVVFNRGIATSSALNQYYKKRSDESRGDRLHFRRVVLFNKRVHRHQKKDVFRPFEKPSDDFPSVPVHKYGTRGTGIRHSYGWTSVPEKVPQLIVPDLSECDLKPYVSYRTKEIYQDELSAKDLFNAVYGKKILKDYKEGKLDEHGNSLEPSEEEQLTPEEARTRARRTGSDIFLGGTPRSKKWNIRWEY</sequence>
<comment type="caution">
    <text evidence="8">The sequence shown here is derived from an EMBL/GenBank/DDBJ whole genome shotgun (WGS) entry which is preliminary data.</text>
</comment>
<gene>
    <name evidence="8" type="ORF">TCAL_06458</name>
</gene>
<dbReference type="OrthoDB" id="408933at2759"/>
<proteinExistence type="inferred from homology"/>
<dbReference type="PANTHER" id="PTHR21338:SF0">
    <property type="entry name" value="LARGE RIBOSOMAL SUBUNIT PROTEIN ML41"/>
    <property type="match status" value="1"/>
</dbReference>